<dbReference type="InterPro" id="IPR056908">
    <property type="entry name" value="Gp80-like"/>
</dbReference>
<comment type="caution">
    <text evidence="1">The sequence shown here is derived from an EMBL/GenBank/DDBJ whole genome shotgun (WGS) entry which is preliminary data.</text>
</comment>
<sequence length="137" mass="14329">MRTMNTTYFLNLVSGNVFGSKKTPAVPEKYYLGLSSAAPALDGSGVVEPGDGTGYARVELTSLSAPVNGVVTNNAAIDFAESTSEWGTMTHFVVYDALTGGNLLMYGELSASRRVEAATIMTIKLGSLNLSVVNPTA</sequence>
<dbReference type="RefSeq" id="WP_187013751.1">
    <property type="nucleotide sequence ID" value="NZ_JACOQI010000002.1"/>
</dbReference>
<evidence type="ECO:0000313" key="2">
    <source>
        <dbReference type="Proteomes" id="UP000620327"/>
    </source>
</evidence>
<keyword evidence="2" id="KW-1185">Reference proteome</keyword>
<dbReference type="Proteomes" id="UP000620327">
    <property type="component" value="Unassembled WGS sequence"/>
</dbReference>
<evidence type="ECO:0000313" key="1">
    <source>
        <dbReference type="EMBL" id="MBC5769385.1"/>
    </source>
</evidence>
<dbReference type="AlphaFoldDB" id="A0A923S686"/>
<gene>
    <name evidence="1" type="ORF">H8Z83_03365</name>
</gene>
<accession>A0A923S686</accession>
<protein>
    <submittedName>
        <fullName evidence="1">Uncharacterized protein</fullName>
    </submittedName>
</protein>
<organism evidence="1 2">
    <name type="scientific">Dysosmobacter segnis</name>
    <dbReference type="NCBI Taxonomy" id="2763042"/>
    <lineage>
        <taxon>Bacteria</taxon>
        <taxon>Bacillati</taxon>
        <taxon>Bacillota</taxon>
        <taxon>Clostridia</taxon>
        <taxon>Eubacteriales</taxon>
        <taxon>Oscillospiraceae</taxon>
        <taxon>Dysosmobacter</taxon>
    </lineage>
</organism>
<dbReference type="EMBL" id="JACOQI010000002">
    <property type="protein sequence ID" value="MBC5769385.1"/>
    <property type="molecule type" value="Genomic_DNA"/>
</dbReference>
<reference evidence="1" key="1">
    <citation type="submission" date="2020-08" db="EMBL/GenBank/DDBJ databases">
        <title>Genome public.</title>
        <authorList>
            <person name="Liu C."/>
            <person name="Sun Q."/>
        </authorList>
    </citation>
    <scope>NUCLEOTIDE SEQUENCE</scope>
    <source>
        <strain evidence="1">BX15</strain>
    </source>
</reference>
<proteinExistence type="predicted"/>
<name>A0A923S686_9FIRM</name>
<dbReference type="Pfam" id="PF23140">
    <property type="entry name" value="Gp80"/>
    <property type="match status" value="1"/>
</dbReference>